<evidence type="ECO:0000313" key="3">
    <source>
        <dbReference type="Proteomes" id="UP000253426"/>
    </source>
</evidence>
<dbReference type="AlphaFoldDB" id="A0A366HW75"/>
<comment type="caution">
    <text evidence="2">The sequence shown here is derived from an EMBL/GenBank/DDBJ whole genome shotgun (WGS) entry which is preliminary data.</text>
</comment>
<protein>
    <submittedName>
        <fullName evidence="2">Uncharacterized protein</fullName>
    </submittedName>
</protein>
<name>A0A366HW75_9BACT</name>
<keyword evidence="1" id="KW-1133">Transmembrane helix</keyword>
<sequence length="223" mass="24402">MSVPASHVPQVLKLRLTRETPFASQLGCTFLIALILGAVAALGIAAGITSEDDKGKNTWVPYVVGGAFGFFGLLVLWSGIRQLATRGIKETIVEISGNALHLGQSATVAFLQQGPATISSLRANILCVETTSRMVSVPGSKTGPRREQRERYLVQENIFEASYLRVAHGDVWQETREFTVPSEGKPTQGEDTDDYYVRWRIEVWGRAGLIGSFMHPFPVKVVV</sequence>
<keyword evidence="3" id="KW-1185">Reference proteome</keyword>
<gene>
    <name evidence="2" type="ORF">DES53_101634</name>
</gene>
<evidence type="ECO:0000256" key="1">
    <source>
        <dbReference type="SAM" id="Phobius"/>
    </source>
</evidence>
<accession>A0A366HW75</accession>
<dbReference type="RefSeq" id="WP_113956738.1">
    <property type="nucleotide sequence ID" value="NZ_QNRR01000001.1"/>
</dbReference>
<dbReference type="EMBL" id="QNRR01000001">
    <property type="protein sequence ID" value="RBP47834.1"/>
    <property type="molecule type" value="Genomic_DNA"/>
</dbReference>
<organism evidence="2 3">
    <name type="scientific">Roseimicrobium gellanilyticum</name>
    <dbReference type="NCBI Taxonomy" id="748857"/>
    <lineage>
        <taxon>Bacteria</taxon>
        <taxon>Pseudomonadati</taxon>
        <taxon>Verrucomicrobiota</taxon>
        <taxon>Verrucomicrobiia</taxon>
        <taxon>Verrucomicrobiales</taxon>
        <taxon>Verrucomicrobiaceae</taxon>
        <taxon>Roseimicrobium</taxon>
    </lineage>
</organism>
<dbReference type="OrthoDB" id="189264at2"/>
<reference evidence="2 3" key="1">
    <citation type="submission" date="2018-06" db="EMBL/GenBank/DDBJ databases">
        <title>Genomic Encyclopedia of Type Strains, Phase IV (KMG-IV): sequencing the most valuable type-strain genomes for metagenomic binning, comparative biology and taxonomic classification.</title>
        <authorList>
            <person name="Goeker M."/>
        </authorList>
    </citation>
    <scope>NUCLEOTIDE SEQUENCE [LARGE SCALE GENOMIC DNA]</scope>
    <source>
        <strain evidence="2 3">DSM 25532</strain>
    </source>
</reference>
<keyword evidence="1" id="KW-0812">Transmembrane</keyword>
<feature type="transmembrane region" description="Helical" evidence="1">
    <location>
        <begin position="22"/>
        <end position="47"/>
    </location>
</feature>
<keyword evidence="1" id="KW-0472">Membrane</keyword>
<evidence type="ECO:0000313" key="2">
    <source>
        <dbReference type="EMBL" id="RBP47834.1"/>
    </source>
</evidence>
<proteinExistence type="predicted"/>
<dbReference type="Proteomes" id="UP000253426">
    <property type="component" value="Unassembled WGS sequence"/>
</dbReference>
<feature type="transmembrane region" description="Helical" evidence="1">
    <location>
        <begin position="59"/>
        <end position="80"/>
    </location>
</feature>